<evidence type="ECO:0000313" key="2">
    <source>
        <dbReference type="EMBL" id="MYN08748.1"/>
    </source>
</evidence>
<sequence length="627" mass="67461">MQVQNDAPAAEPAAEGELPPAIVKRSDGVYFKGGATGAACQAGVNQFFLAGAYFAELDYAVFIRMLYGVGPELPQNLKDQPLIRFADRVEPFHAQRRELYKSVRIVDGEAEYYFEPVFFTVPDLPPQPARLNFDEFVADMWVKGIRFGIDAPAVKATIATGRVVRLIAARKLNPTPGRDAAIVEVSQSIHRSNAPREMANGRFDLHTFQNRFPQVQPNVKLLRKVPRSPGLRGYELSGIPLEPAEPRDVELSSVAGAGTLLEQSGGVEYLVSALEGFISIDGSKKISIGPKIISREGVSVRTTGNLQLTGEYEEFGEVQEQRVVEGGNITIHGDVFGNIVSRGGNIALQRNLVGGSTVNAGGNIVVKGVASGSVIQTKLGEVVLGRAESCIISGTRVVIGEASNCEIIADEVLIKSAAGCAIAARRMEVGRAGPRRQTEMLLFPLVPVTTKYDLAIAEHTERAGRFGAQAQRFKAELDAIAGEPELRNYLTLATRVRKQEVTLTPDQLALFQKMAVSVGPSLRAVGKLSLSVKEAKAQETVALEQAALVRKQRETVIGHGRCTVQEVAGDTIVREMKFNPDLGAAYDRPPKEIKTRLRGSTSGVAAIFSGSSGTVDWAANSPSLPPV</sequence>
<accession>A0A7X4HCP5</accession>
<organism evidence="2 3">
    <name type="scientific">Pseudoduganella aquatica</name>
    <dbReference type="NCBI Taxonomy" id="2660641"/>
    <lineage>
        <taxon>Bacteria</taxon>
        <taxon>Pseudomonadati</taxon>
        <taxon>Pseudomonadota</taxon>
        <taxon>Betaproteobacteria</taxon>
        <taxon>Burkholderiales</taxon>
        <taxon>Oxalobacteraceae</taxon>
        <taxon>Telluria group</taxon>
        <taxon>Pseudoduganella</taxon>
    </lineage>
</organism>
<gene>
    <name evidence="2" type="ORF">GTP77_15560</name>
</gene>
<dbReference type="Pfam" id="PF20250">
    <property type="entry name" value="FapA_N"/>
    <property type="match status" value="1"/>
</dbReference>
<dbReference type="PANTHER" id="PTHR38032:SF1">
    <property type="entry name" value="RNA-BINDING PROTEIN KHPB N-TERMINAL DOMAIN-CONTAINING PROTEIN"/>
    <property type="match status" value="1"/>
</dbReference>
<dbReference type="InterPro" id="IPR046866">
    <property type="entry name" value="FapA_N"/>
</dbReference>
<evidence type="ECO:0000313" key="3">
    <source>
        <dbReference type="Proteomes" id="UP000450676"/>
    </source>
</evidence>
<name>A0A7X4HCP5_9BURK</name>
<protein>
    <submittedName>
        <fullName evidence="2">DUF342 domain-containing protein</fullName>
    </submittedName>
</protein>
<feature type="domain" description="Flagellar Assembly Protein A N-terminal region" evidence="1">
    <location>
        <begin position="129"/>
        <end position="281"/>
    </location>
</feature>
<reference evidence="2 3" key="1">
    <citation type="submission" date="2019-12" db="EMBL/GenBank/DDBJ databases">
        <title>Novel species isolated from a subtropical stream in China.</title>
        <authorList>
            <person name="Lu H."/>
        </authorList>
    </citation>
    <scope>NUCLEOTIDE SEQUENCE [LARGE SCALE GENOMIC DNA]</scope>
    <source>
        <strain evidence="2 3">FT127W</strain>
    </source>
</reference>
<dbReference type="EMBL" id="WWCU01000016">
    <property type="protein sequence ID" value="MYN08748.1"/>
    <property type="molecule type" value="Genomic_DNA"/>
</dbReference>
<comment type="caution">
    <text evidence="2">The sequence shown here is derived from an EMBL/GenBank/DDBJ whole genome shotgun (WGS) entry which is preliminary data.</text>
</comment>
<dbReference type="InterPro" id="IPR005646">
    <property type="entry name" value="FapA"/>
</dbReference>
<dbReference type="Proteomes" id="UP000450676">
    <property type="component" value="Unassembled WGS sequence"/>
</dbReference>
<proteinExistence type="predicted"/>
<dbReference type="AlphaFoldDB" id="A0A7X4HCP5"/>
<keyword evidence="3" id="KW-1185">Reference proteome</keyword>
<evidence type="ECO:0000259" key="1">
    <source>
        <dbReference type="Pfam" id="PF20250"/>
    </source>
</evidence>
<dbReference type="PANTHER" id="PTHR38032">
    <property type="entry name" value="POLYMERASE-RELATED"/>
    <property type="match status" value="1"/>
</dbReference>